<evidence type="ECO:0000256" key="11">
    <source>
        <dbReference type="SAM" id="Phobius"/>
    </source>
</evidence>
<evidence type="ECO:0000256" key="2">
    <source>
        <dbReference type="ARBA" id="ARBA00004496"/>
    </source>
</evidence>
<keyword evidence="7" id="KW-0712">Selenocysteine</keyword>
<evidence type="ECO:0000256" key="1">
    <source>
        <dbReference type="ARBA" id="ARBA00004389"/>
    </source>
</evidence>
<evidence type="ECO:0000313" key="12">
    <source>
        <dbReference type="EMBL" id="KAK2566513.1"/>
    </source>
</evidence>
<gene>
    <name evidence="12" type="ORF">P5673_009127</name>
</gene>
<dbReference type="EMBL" id="JARQWQ010000016">
    <property type="protein sequence ID" value="KAK2566513.1"/>
    <property type="molecule type" value="Genomic_DNA"/>
</dbReference>
<protein>
    <submittedName>
        <fullName evidence="12">Selenoprotein S</fullName>
    </submittedName>
</protein>
<organism evidence="12 13">
    <name type="scientific">Acropora cervicornis</name>
    <name type="common">Staghorn coral</name>
    <dbReference type="NCBI Taxonomy" id="6130"/>
    <lineage>
        <taxon>Eukaryota</taxon>
        <taxon>Metazoa</taxon>
        <taxon>Cnidaria</taxon>
        <taxon>Anthozoa</taxon>
        <taxon>Hexacorallia</taxon>
        <taxon>Scleractinia</taxon>
        <taxon>Astrocoeniina</taxon>
        <taxon>Acroporidae</taxon>
        <taxon>Acropora</taxon>
    </lineage>
</organism>
<evidence type="ECO:0000256" key="5">
    <source>
        <dbReference type="ARBA" id="ARBA00022692"/>
    </source>
</evidence>
<evidence type="ECO:0000256" key="6">
    <source>
        <dbReference type="ARBA" id="ARBA00022824"/>
    </source>
</evidence>
<dbReference type="InterPro" id="IPR009703">
    <property type="entry name" value="Selenoprotein_S"/>
</dbReference>
<keyword evidence="8 11" id="KW-1133">Transmembrane helix</keyword>
<evidence type="ECO:0000256" key="9">
    <source>
        <dbReference type="ARBA" id="ARBA00023136"/>
    </source>
</evidence>
<evidence type="ECO:0000256" key="3">
    <source>
        <dbReference type="ARBA" id="ARBA00011034"/>
    </source>
</evidence>
<sequence>MEPPEDTPANSIPQNKAPNFVVDALTTGLGFFEEYGWFVVFGAILLVILWNKVKPYWKELLNKWERQREIDNFDPIKAASQQESLENARRRLQEQHNAKAAKFMEDRMQDDSSEAGNSTMPKKPKKKPLRRSDYSPLSGGGSGFSYRPPRRGILY</sequence>
<dbReference type="GO" id="GO:0036502">
    <property type="term" value="C:Derlin-1-VIMP complex"/>
    <property type="evidence" value="ECO:0007669"/>
    <property type="project" value="TreeGrafter"/>
</dbReference>
<keyword evidence="5 11" id="KW-0812">Transmembrane</keyword>
<dbReference type="Proteomes" id="UP001249851">
    <property type="component" value="Unassembled WGS sequence"/>
</dbReference>
<evidence type="ECO:0000313" key="13">
    <source>
        <dbReference type="Proteomes" id="UP001249851"/>
    </source>
</evidence>
<comment type="subcellular location">
    <subcellularLocation>
        <location evidence="2">Cytoplasm</location>
    </subcellularLocation>
    <subcellularLocation>
        <location evidence="1">Endoplasmic reticulum membrane</location>
        <topology evidence="1">Single-pass membrane protein</topology>
    </subcellularLocation>
</comment>
<evidence type="ECO:0000256" key="4">
    <source>
        <dbReference type="ARBA" id="ARBA00022490"/>
    </source>
</evidence>
<feature type="compositionally biased region" description="Basic and acidic residues" evidence="10">
    <location>
        <begin position="86"/>
        <end position="110"/>
    </location>
</feature>
<proteinExistence type="inferred from homology"/>
<keyword evidence="4" id="KW-0963">Cytoplasm</keyword>
<evidence type="ECO:0000256" key="7">
    <source>
        <dbReference type="ARBA" id="ARBA00022933"/>
    </source>
</evidence>
<name>A0AAD9QSE2_ACRCE</name>
<feature type="region of interest" description="Disordered" evidence="10">
    <location>
        <begin position="82"/>
        <end position="155"/>
    </location>
</feature>
<keyword evidence="13" id="KW-1185">Reference proteome</keyword>
<feature type="transmembrane region" description="Helical" evidence="11">
    <location>
        <begin position="35"/>
        <end position="53"/>
    </location>
</feature>
<evidence type="ECO:0000256" key="10">
    <source>
        <dbReference type="SAM" id="MobiDB-lite"/>
    </source>
</evidence>
<dbReference type="Pfam" id="PF06936">
    <property type="entry name" value="Selenoprotein_S"/>
    <property type="match status" value="2"/>
</dbReference>
<reference evidence="12" key="1">
    <citation type="journal article" date="2023" name="G3 (Bethesda)">
        <title>Whole genome assembly and annotation of the endangered Caribbean coral Acropora cervicornis.</title>
        <authorList>
            <person name="Selwyn J.D."/>
            <person name="Vollmer S.V."/>
        </authorList>
    </citation>
    <scope>NUCLEOTIDE SEQUENCE</scope>
    <source>
        <strain evidence="12">K2</strain>
    </source>
</reference>
<keyword evidence="6" id="KW-0256">Endoplasmic reticulum</keyword>
<dbReference type="Gene3D" id="6.10.250.2950">
    <property type="match status" value="1"/>
</dbReference>
<dbReference type="PANTHER" id="PTHR28621">
    <property type="entry name" value="SELENOPROTEIN S"/>
    <property type="match status" value="1"/>
</dbReference>
<reference evidence="12" key="2">
    <citation type="journal article" date="2023" name="Science">
        <title>Genomic signatures of disease resistance in endangered staghorn corals.</title>
        <authorList>
            <person name="Vollmer S.V."/>
            <person name="Selwyn J.D."/>
            <person name="Despard B.A."/>
            <person name="Roesel C.L."/>
        </authorList>
    </citation>
    <scope>NUCLEOTIDE SEQUENCE</scope>
    <source>
        <strain evidence="12">K2</strain>
    </source>
</reference>
<keyword evidence="9 11" id="KW-0472">Membrane</keyword>
<accession>A0AAD9QSE2</accession>
<dbReference type="AlphaFoldDB" id="A0AAD9QSE2"/>
<evidence type="ECO:0000256" key="8">
    <source>
        <dbReference type="ARBA" id="ARBA00022989"/>
    </source>
</evidence>
<comment type="caution">
    <text evidence="12">The sequence shown here is derived from an EMBL/GenBank/DDBJ whole genome shotgun (WGS) entry which is preliminary data.</text>
</comment>
<dbReference type="GO" id="GO:0030968">
    <property type="term" value="P:endoplasmic reticulum unfolded protein response"/>
    <property type="evidence" value="ECO:0007669"/>
    <property type="project" value="TreeGrafter"/>
</dbReference>
<dbReference type="PANTHER" id="PTHR28621:SF1">
    <property type="entry name" value="SELENOPROTEIN S"/>
    <property type="match status" value="1"/>
</dbReference>
<dbReference type="GO" id="GO:0030970">
    <property type="term" value="P:retrograde protein transport, ER to cytosol"/>
    <property type="evidence" value="ECO:0007669"/>
    <property type="project" value="TreeGrafter"/>
</dbReference>
<dbReference type="GO" id="GO:0036513">
    <property type="term" value="C:Derlin-1 retrotranslocation complex"/>
    <property type="evidence" value="ECO:0007669"/>
    <property type="project" value="TreeGrafter"/>
</dbReference>
<comment type="similarity">
    <text evidence="3">Belongs to the selenoprotein S family.</text>
</comment>